<dbReference type="Pfam" id="PF13360">
    <property type="entry name" value="PQQ_2"/>
    <property type="match status" value="1"/>
</dbReference>
<keyword evidence="3" id="KW-1185">Reference proteome</keyword>
<protein>
    <submittedName>
        <fullName evidence="2">PQQ-binding-like beta-propeller repeat protein</fullName>
    </submittedName>
</protein>
<proteinExistence type="predicted"/>
<dbReference type="SMART" id="SM00564">
    <property type="entry name" value="PQQ"/>
    <property type="match status" value="6"/>
</dbReference>
<dbReference type="Gene3D" id="2.130.10.10">
    <property type="entry name" value="YVTN repeat-like/Quinoprotein amine dehydrogenase"/>
    <property type="match status" value="2"/>
</dbReference>
<gene>
    <name evidence="2" type="ORF">ACFQGB_15410</name>
</gene>
<accession>A0ABD5VFG6</accession>
<dbReference type="PANTHER" id="PTHR34512">
    <property type="entry name" value="CELL SURFACE PROTEIN"/>
    <property type="match status" value="1"/>
</dbReference>
<dbReference type="PROSITE" id="PS51257">
    <property type="entry name" value="PROKAR_LIPOPROTEIN"/>
    <property type="match status" value="1"/>
</dbReference>
<dbReference type="EMBL" id="JBHSXN010000003">
    <property type="protein sequence ID" value="MFC6954250.1"/>
    <property type="molecule type" value="Genomic_DNA"/>
</dbReference>
<organism evidence="2 3">
    <name type="scientific">Halorubellus litoreus</name>
    <dbReference type="NCBI Taxonomy" id="755308"/>
    <lineage>
        <taxon>Archaea</taxon>
        <taxon>Methanobacteriati</taxon>
        <taxon>Methanobacteriota</taxon>
        <taxon>Stenosarchaea group</taxon>
        <taxon>Halobacteria</taxon>
        <taxon>Halobacteriales</taxon>
        <taxon>Halorubellaceae</taxon>
        <taxon>Halorubellus</taxon>
    </lineage>
</organism>
<dbReference type="InterPro" id="IPR011047">
    <property type="entry name" value="Quinoprotein_ADH-like_sf"/>
</dbReference>
<feature type="domain" description="Pyrrolo-quinoline quinone repeat" evidence="1">
    <location>
        <begin position="70"/>
        <end position="284"/>
    </location>
</feature>
<dbReference type="InterPro" id="IPR002372">
    <property type="entry name" value="PQQ_rpt_dom"/>
</dbReference>
<evidence type="ECO:0000313" key="3">
    <source>
        <dbReference type="Proteomes" id="UP001596395"/>
    </source>
</evidence>
<evidence type="ECO:0000313" key="2">
    <source>
        <dbReference type="EMBL" id="MFC6954250.1"/>
    </source>
</evidence>
<dbReference type="RefSeq" id="WP_336351204.1">
    <property type="nucleotide sequence ID" value="NZ_JAZAQL010000003.1"/>
</dbReference>
<dbReference type="AlphaFoldDB" id="A0ABD5VFG6"/>
<dbReference type="InterPro" id="IPR015943">
    <property type="entry name" value="WD40/YVTN_repeat-like_dom_sf"/>
</dbReference>
<name>A0ABD5VFG6_9EURY</name>
<evidence type="ECO:0000259" key="1">
    <source>
        <dbReference type="Pfam" id="PF13360"/>
    </source>
</evidence>
<comment type="caution">
    <text evidence="2">The sequence shown here is derived from an EMBL/GenBank/DDBJ whole genome shotgun (WGS) entry which is preliminary data.</text>
</comment>
<dbReference type="PROSITE" id="PS51318">
    <property type="entry name" value="TAT"/>
    <property type="match status" value="1"/>
</dbReference>
<dbReference type="SUPFAM" id="SSF50998">
    <property type="entry name" value="Quinoprotein alcohol dehydrogenase-like"/>
    <property type="match status" value="1"/>
</dbReference>
<dbReference type="Proteomes" id="UP001596395">
    <property type="component" value="Unassembled WGS sequence"/>
</dbReference>
<sequence length="382" mass="39132">MPSRRAVLRAAAPAVAAGTVSGLSGCLGFGDGGPEAAAWRASTTAGVGRASPVVASGVVATLGHREDGAGGRIAGFDADTGEERWSANVGRPTGLAADGDHVYAGVKTGGDAGRVVSFAAENGEREWTADVRNLASALATTGDTVYAANGTLAAIDAADGSIRWEVEERAGADFSVLAAPDDQLAATDDAVVFADADRVLALAPSDGTTAWEHALADWETSAAGPYLWNDRVYVGSSEAQQVVALERESDDSGGRVQRAWRREYGSAGTVVGFHAQNQSLVVASRTGPSADDGTGSVRVVDPVDGGVDRTIELADAPARTASAHDRFVVATGDGTVVGYDVGWDDPELWRASLGGDDVRVATDGQTGYAHADDGTLWAFERS</sequence>
<reference evidence="2 3" key="1">
    <citation type="journal article" date="2019" name="Int. J. Syst. Evol. Microbiol.">
        <title>The Global Catalogue of Microorganisms (GCM) 10K type strain sequencing project: providing services to taxonomists for standard genome sequencing and annotation.</title>
        <authorList>
            <consortium name="The Broad Institute Genomics Platform"/>
            <consortium name="The Broad Institute Genome Sequencing Center for Infectious Disease"/>
            <person name="Wu L."/>
            <person name="Ma J."/>
        </authorList>
    </citation>
    <scope>NUCLEOTIDE SEQUENCE [LARGE SCALE GENOMIC DNA]</scope>
    <source>
        <strain evidence="2 3">GX26</strain>
    </source>
</reference>
<dbReference type="PANTHER" id="PTHR34512:SF30">
    <property type="entry name" value="OUTER MEMBRANE PROTEIN ASSEMBLY FACTOR BAMB"/>
    <property type="match status" value="1"/>
</dbReference>
<dbReference type="InterPro" id="IPR006311">
    <property type="entry name" value="TAT_signal"/>
</dbReference>
<dbReference type="InterPro" id="IPR018391">
    <property type="entry name" value="PQQ_b-propeller_rpt"/>
</dbReference>